<dbReference type="Pfam" id="PF12728">
    <property type="entry name" value="HTH_17"/>
    <property type="match status" value="1"/>
</dbReference>
<evidence type="ECO:0000313" key="2">
    <source>
        <dbReference type="EMBL" id="OXC21486.1"/>
    </source>
</evidence>
<dbReference type="Gene3D" id="1.10.10.60">
    <property type="entry name" value="Homeodomain-like"/>
    <property type="match status" value="1"/>
</dbReference>
<dbReference type="EMBL" id="LYQW01000043">
    <property type="protein sequence ID" value="OXC21486.1"/>
    <property type="molecule type" value="Genomic_DNA"/>
</dbReference>
<dbReference type="AlphaFoldDB" id="A0A854PMB7"/>
<sequence>MNVKKIENGVLTVSEIAERVGISRNKVWSYIRRNGIEAKEKKGNSFRFDSKIVSELKEKQSKKQEKKSSNDVSETVLEILQKQLEIKDKQIREQQETINYFRNENLTLRLESNKQRKLLEDKESKLRAISENDLKTEKKHWWQSLF</sequence>
<accession>A0A854PMB7</accession>
<protein>
    <recommendedName>
        <fullName evidence="1">Helix-turn-helix domain-containing protein</fullName>
    </recommendedName>
</protein>
<organism evidence="2 3">
    <name type="scientific">Lactobacillus crispatus</name>
    <dbReference type="NCBI Taxonomy" id="47770"/>
    <lineage>
        <taxon>Bacteria</taxon>
        <taxon>Bacillati</taxon>
        <taxon>Bacillota</taxon>
        <taxon>Bacilli</taxon>
        <taxon>Lactobacillales</taxon>
        <taxon>Lactobacillaceae</taxon>
        <taxon>Lactobacillus</taxon>
    </lineage>
</organism>
<evidence type="ECO:0000313" key="3">
    <source>
        <dbReference type="Proteomes" id="UP000198437"/>
    </source>
</evidence>
<comment type="caution">
    <text evidence="2">The sequence shown here is derived from an EMBL/GenBank/DDBJ whole genome shotgun (WGS) entry which is preliminary data.</text>
</comment>
<reference evidence="2 3" key="1">
    <citation type="submission" date="2016-05" db="EMBL/GenBank/DDBJ databases">
        <authorList>
            <person name="Johnson T.J."/>
            <person name="Youmans B.P."/>
            <person name="Case K.A."/>
        </authorList>
    </citation>
    <scope>NUCLEOTIDE SEQUENCE [LARGE SCALE GENOMIC DNA]</scope>
    <source>
        <strain evidence="2 3">UMNLC6</strain>
    </source>
</reference>
<evidence type="ECO:0000259" key="1">
    <source>
        <dbReference type="Pfam" id="PF12728"/>
    </source>
</evidence>
<gene>
    <name evidence="2" type="ORF">AYP82_01680</name>
</gene>
<dbReference type="Proteomes" id="UP000198437">
    <property type="component" value="Unassembled WGS sequence"/>
</dbReference>
<proteinExistence type="predicted"/>
<dbReference type="InterPro" id="IPR041657">
    <property type="entry name" value="HTH_17"/>
</dbReference>
<dbReference type="RefSeq" id="WP_089150378.1">
    <property type="nucleotide sequence ID" value="NZ_LYQR01000044.1"/>
</dbReference>
<name>A0A854PMB7_9LACO</name>
<feature type="domain" description="Helix-turn-helix" evidence="1">
    <location>
        <begin position="10"/>
        <end position="60"/>
    </location>
</feature>